<organism evidence="2 3">
    <name type="scientific">Actinomadura meyerae</name>
    <dbReference type="NCBI Taxonomy" id="240840"/>
    <lineage>
        <taxon>Bacteria</taxon>
        <taxon>Bacillati</taxon>
        <taxon>Actinomycetota</taxon>
        <taxon>Actinomycetes</taxon>
        <taxon>Streptosporangiales</taxon>
        <taxon>Thermomonosporaceae</taxon>
        <taxon>Actinomadura</taxon>
    </lineage>
</organism>
<evidence type="ECO:0000313" key="2">
    <source>
        <dbReference type="EMBL" id="SNT45526.1"/>
    </source>
</evidence>
<reference evidence="2 3" key="1">
    <citation type="submission" date="2017-06" db="EMBL/GenBank/DDBJ databases">
        <authorList>
            <person name="Kim H.J."/>
            <person name="Triplett B.A."/>
        </authorList>
    </citation>
    <scope>NUCLEOTIDE SEQUENCE [LARGE SCALE GENOMIC DNA]</scope>
    <source>
        <strain evidence="2 3">DSM 44715</strain>
    </source>
</reference>
<feature type="compositionally biased region" description="Basic and acidic residues" evidence="1">
    <location>
        <begin position="44"/>
        <end position="57"/>
    </location>
</feature>
<dbReference type="Proteomes" id="UP000198318">
    <property type="component" value="Unassembled WGS sequence"/>
</dbReference>
<keyword evidence="3" id="KW-1185">Reference proteome</keyword>
<dbReference type="EMBL" id="FZOR01000031">
    <property type="protein sequence ID" value="SNT45526.1"/>
    <property type="molecule type" value="Genomic_DNA"/>
</dbReference>
<sequence length="57" mass="6115">MSSQTMHTKAPPGSPRPHALPGRPAKDGRQSPFAACRTMPGISGRERLDLSHRHDAG</sequence>
<dbReference type="RefSeq" id="WP_179271723.1">
    <property type="nucleotide sequence ID" value="NZ_FZOR01000031.1"/>
</dbReference>
<dbReference type="AlphaFoldDB" id="A0A239MS04"/>
<feature type="region of interest" description="Disordered" evidence="1">
    <location>
        <begin position="1"/>
        <end position="57"/>
    </location>
</feature>
<name>A0A239MS04_9ACTN</name>
<protein>
    <submittedName>
        <fullName evidence="2">Uncharacterized protein</fullName>
    </submittedName>
</protein>
<evidence type="ECO:0000313" key="3">
    <source>
        <dbReference type="Proteomes" id="UP000198318"/>
    </source>
</evidence>
<proteinExistence type="predicted"/>
<accession>A0A239MS04</accession>
<gene>
    <name evidence="2" type="ORF">SAMN05443665_103158</name>
</gene>
<evidence type="ECO:0000256" key="1">
    <source>
        <dbReference type="SAM" id="MobiDB-lite"/>
    </source>
</evidence>